<name>A0A2N0YX77_9BACI</name>
<keyword evidence="1" id="KW-1133">Transmembrane helix</keyword>
<evidence type="ECO:0000313" key="3">
    <source>
        <dbReference type="Proteomes" id="UP000233375"/>
    </source>
</evidence>
<comment type="caution">
    <text evidence="2">The sequence shown here is derived from an EMBL/GenBank/DDBJ whole genome shotgun (WGS) entry which is preliminary data.</text>
</comment>
<proteinExistence type="predicted"/>
<feature type="transmembrane region" description="Helical" evidence="1">
    <location>
        <begin position="117"/>
        <end position="135"/>
    </location>
</feature>
<feature type="transmembrane region" description="Helical" evidence="1">
    <location>
        <begin position="86"/>
        <end position="105"/>
    </location>
</feature>
<reference evidence="2 3" key="1">
    <citation type="journal article" date="2003" name="Int. J. Syst. Evol. Microbiol.">
        <title>Bacillus nealsonii sp. nov., isolated from a spacecraft-assembly facility, whose spores are gamma-radiation resistant.</title>
        <authorList>
            <person name="Venkateswaran K."/>
            <person name="Kempf M."/>
            <person name="Chen F."/>
            <person name="Satomi M."/>
            <person name="Nicholson W."/>
            <person name="Kern R."/>
        </authorList>
    </citation>
    <scope>NUCLEOTIDE SEQUENCE [LARGE SCALE GENOMIC DNA]</scope>
    <source>
        <strain evidence="2 3">FO-92</strain>
    </source>
</reference>
<sequence>MILGFILPCIAGIWIFKREPKIILLIAPIGSTTAFAINQWGFQYFWSVKPIYKNISLSAFPMDIGLYPVFACLYIYLILKTSISPLILAILLSLGLTFLEWTMVVTDRVLYFNNWNILATFFSYAFWYVIIYSYFRILKTHKII</sequence>
<dbReference type="EMBL" id="PISE01000059">
    <property type="protein sequence ID" value="PKG21857.1"/>
    <property type="molecule type" value="Genomic_DNA"/>
</dbReference>
<keyword evidence="3" id="KW-1185">Reference proteome</keyword>
<evidence type="ECO:0000313" key="2">
    <source>
        <dbReference type="EMBL" id="PKG21857.1"/>
    </source>
</evidence>
<feature type="transmembrane region" description="Helical" evidence="1">
    <location>
        <begin position="22"/>
        <end position="40"/>
    </location>
</feature>
<organism evidence="2 3">
    <name type="scientific">Niallia nealsonii</name>
    <dbReference type="NCBI Taxonomy" id="115979"/>
    <lineage>
        <taxon>Bacteria</taxon>
        <taxon>Bacillati</taxon>
        <taxon>Bacillota</taxon>
        <taxon>Bacilli</taxon>
        <taxon>Bacillales</taxon>
        <taxon>Bacillaceae</taxon>
        <taxon>Niallia</taxon>
    </lineage>
</organism>
<keyword evidence="1" id="KW-0472">Membrane</keyword>
<gene>
    <name evidence="2" type="ORF">CWS01_20260</name>
</gene>
<dbReference type="AlphaFoldDB" id="A0A2N0YX77"/>
<protein>
    <submittedName>
        <fullName evidence="2">Uncharacterized protein</fullName>
    </submittedName>
</protein>
<evidence type="ECO:0000256" key="1">
    <source>
        <dbReference type="SAM" id="Phobius"/>
    </source>
</evidence>
<dbReference type="Proteomes" id="UP000233375">
    <property type="component" value="Unassembled WGS sequence"/>
</dbReference>
<feature type="transmembrane region" description="Helical" evidence="1">
    <location>
        <begin position="60"/>
        <end position="79"/>
    </location>
</feature>
<accession>A0A2N0YX77</accession>
<keyword evidence="1" id="KW-0812">Transmembrane</keyword>